<accession>A0ABM3XDJ7</accession>
<dbReference type="Proteomes" id="UP001652624">
    <property type="component" value="Chromosome 4"/>
</dbReference>
<dbReference type="RefSeq" id="XP_060046902.1">
    <property type="nucleotide sequence ID" value="XM_060190919.1"/>
</dbReference>
<keyword evidence="2" id="KW-1185">Reference proteome</keyword>
<name>A0ABM3XDJ7_ERIEU</name>
<feature type="region of interest" description="Disordered" evidence="1">
    <location>
        <begin position="1"/>
        <end position="129"/>
    </location>
</feature>
<evidence type="ECO:0000256" key="1">
    <source>
        <dbReference type="SAM" id="MobiDB-lite"/>
    </source>
</evidence>
<sequence length="147" mass="16152">METDHSAQLSADGSSLQSQNSLEKEENQNSSTAHQPTEKEVSVQPEEGAHDISEELNRQLEDIINMYGSSASTEGQEENSTKVKEQLENADPPDNEDGGCDLISEETEKEPVASGDTPTAKESISSKEQKLEKKILKGLGKWFYILI</sequence>
<protein>
    <submittedName>
        <fullName evidence="3">Beta-taxilin</fullName>
    </submittedName>
</protein>
<reference evidence="3" key="1">
    <citation type="submission" date="2025-08" db="UniProtKB">
        <authorList>
            <consortium name="RefSeq"/>
        </authorList>
    </citation>
    <scope>IDENTIFICATION</scope>
</reference>
<feature type="compositionally biased region" description="Polar residues" evidence="1">
    <location>
        <begin position="1"/>
        <end position="21"/>
    </location>
</feature>
<organism evidence="2 3">
    <name type="scientific">Erinaceus europaeus</name>
    <name type="common">Western European hedgehog</name>
    <dbReference type="NCBI Taxonomy" id="9365"/>
    <lineage>
        <taxon>Eukaryota</taxon>
        <taxon>Metazoa</taxon>
        <taxon>Chordata</taxon>
        <taxon>Craniata</taxon>
        <taxon>Vertebrata</taxon>
        <taxon>Euteleostomi</taxon>
        <taxon>Mammalia</taxon>
        <taxon>Eutheria</taxon>
        <taxon>Laurasiatheria</taxon>
        <taxon>Eulipotyphla</taxon>
        <taxon>Erinaceidae</taxon>
        <taxon>Erinaceinae</taxon>
        <taxon>Erinaceus</taxon>
    </lineage>
</organism>
<evidence type="ECO:0000313" key="2">
    <source>
        <dbReference type="Proteomes" id="UP001652624"/>
    </source>
</evidence>
<evidence type="ECO:0000313" key="3">
    <source>
        <dbReference type="RefSeq" id="XP_060046902.1"/>
    </source>
</evidence>
<feature type="compositionally biased region" description="Basic and acidic residues" evidence="1">
    <location>
        <begin position="36"/>
        <end position="61"/>
    </location>
</feature>
<dbReference type="GeneID" id="132538309"/>
<gene>
    <name evidence="3" type="primary">TXLNB</name>
</gene>
<feature type="compositionally biased region" description="Acidic residues" evidence="1">
    <location>
        <begin position="91"/>
        <end position="108"/>
    </location>
</feature>
<proteinExistence type="predicted"/>